<dbReference type="RefSeq" id="WP_248736157.1">
    <property type="nucleotide sequence ID" value="NZ_CALBWS010000021.1"/>
</dbReference>
<keyword evidence="1" id="KW-0812">Transmembrane</keyword>
<protein>
    <recommendedName>
        <fullName evidence="4">HXXEE domain-containing protein</fullName>
    </recommendedName>
</protein>
<name>A0ABN8KTL6_9BACI</name>
<dbReference type="Proteomes" id="UP000838308">
    <property type="component" value="Unassembled WGS sequence"/>
</dbReference>
<feature type="transmembrane region" description="Helical" evidence="1">
    <location>
        <begin position="6"/>
        <end position="25"/>
    </location>
</feature>
<comment type="caution">
    <text evidence="2">The sequence shown here is derived from an EMBL/GenBank/DDBJ whole genome shotgun (WGS) entry which is preliminary data.</text>
</comment>
<evidence type="ECO:0000256" key="1">
    <source>
        <dbReference type="SAM" id="Phobius"/>
    </source>
</evidence>
<gene>
    <name evidence="2" type="ORF">BACCIP111895_03066</name>
</gene>
<keyword evidence="1" id="KW-1133">Transmembrane helix</keyword>
<organism evidence="2 3">
    <name type="scientific">Neobacillus rhizosphaerae</name>
    <dbReference type="NCBI Taxonomy" id="2880965"/>
    <lineage>
        <taxon>Bacteria</taxon>
        <taxon>Bacillati</taxon>
        <taxon>Bacillota</taxon>
        <taxon>Bacilli</taxon>
        <taxon>Bacillales</taxon>
        <taxon>Bacillaceae</taxon>
        <taxon>Neobacillus</taxon>
    </lineage>
</organism>
<proteinExistence type="predicted"/>
<accession>A0ABN8KTL6</accession>
<sequence>MNFFRRHWYNVGLVVAIISIVYLIFAWGDMSILQRLVFMNFIVLLIHQFEEYGFPGGEPAIMNMALQPSTKS</sequence>
<evidence type="ECO:0008006" key="4">
    <source>
        <dbReference type="Google" id="ProtNLM"/>
    </source>
</evidence>
<dbReference type="EMBL" id="CALBWS010000021">
    <property type="protein sequence ID" value="CAH2715882.1"/>
    <property type="molecule type" value="Genomic_DNA"/>
</dbReference>
<keyword evidence="1" id="KW-0472">Membrane</keyword>
<keyword evidence="3" id="KW-1185">Reference proteome</keyword>
<evidence type="ECO:0000313" key="2">
    <source>
        <dbReference type="EMBL" id="CAH2715882.1"/>
    </source>
</evidence>
<reference evidence="2" key="1">
    <citation type="submission" date="2022-04" db="EMBL/GenBank/DDBJ databases">
        <authorList>
            <person name="Criscuolo A."/>
        </authorList>
    </citation>
    <scope>NUCLEOTIDE SEQUENCE</scope>
    <source>
        <strain evidence="2">CIP111895</strain>
    </source>
</reference>
<evidence type="ECO:0000313" key="3">
    <source>
        <dbReference type="Proteomes" id="UP000838308"/>
    </source>
</evidence>